<reference evidence="2" key="1">
    <citation type="journal article" date="2007" name="Science">
        <title>Evolutionary and biomedical insights from the rhesus macaque genome.</title>
        <authorList>
            <person name="Gibbs R.A."/>
            <person name="Rogers J."/>
            <person name="Katze M.G."/>
            <person name="Bumgarner R."/>
            <person name="Weinstock G.M."/>
            <person name="Mardis E.R."/>
            <person name="Remington K.A."/>
            <person name="Strausberg R.L."/>
            <person name="Venter J.C."/>
            <person name="Wilson R.K."/>
            <person name="Batzer M.A."/>
            <person name="Bustamante C.D."/>
            <person name="Eichler E.E."/>
            <person name="Hahn M.W."/>
            <person name="Hardison R.C."/>
            <person name="Makova K.D."/>
            <person name="Miller W."/>
            <person name="Milosavljevic A."/>
            <person name="Palermo R.E."/>
            <person name="Siepel A."/>
            <person name="Sikela J.M."/>
            <person name="Attaway T."/>
            <person name="Bell S."/>
            <person name="Bernard K.E."/>
            <person name="Buhay C.J."/>
            <person name="Chandrabose M.N."/>
            <person name="Dao M."/>
            <person name="Davis C."/>
            <person name="Delehaunty K.D."/>
            <person name="Ding Y."/>
            <person name="Dinh H.H."/>
            <person name="Dugan-Rocha S."/>
            <person name="Fulton L.A."/>
            <person name="Gabisi R.A."/>
            <person name="Garner T.T."/>
            <person name="Godfrey J."/>
            <person name="Hawes A.C."/>
            <person name="Hernandez J."/>
            <person name="Hines S."/>
            <person name="Holder M."/>
            <person name="Hume J."/>
            <person name="Jhangiani S.N."/>
            <person name="Joshi V."/>
            <person name="Khan Z.M."/>
            <person name="Kirkness E.F."/>
            <person name="Cree A."/>
            <person name="Fowler R.G."/>
            <person name="Lee S."/>
            <person name="Lewis L.R."/>
            <person name="Li Z."/>
            <person name="Liu Y.-S."/>
            <person name="Moore S.M."/>
            <person name="Muzny D."/>
            <person name="Nazareth L.V."/>
            <person name="Ngo D.N."/>
            <person name="Okwuonu G.O."/>
            <person name="Pai G."/>
            <person name="Parker D."/>
            <person name="Paul H.A."/>
            <person name="Pfannkoch C."/>
            <person name="Pohl C.S."/>
            <person name="Rogers Y.-H.C."/>
            <person name="Ruiz S.J."/>
            <person name="Sabo A."/>
            <person name="Santibanez J."/>
            <person name="Schneider B.W."/>
            <person name="Smith S.M."/>
            <person name="Sodergren E."/>
            <person name="Svatek A.F."/>
            <person name="Utterback T.R."/>
            <person name="Vattathil S."/>
            <person name="Warren W."/>
            <person name="White C.S."/>
            <person name="Chinwalla A.T."/>
            <person name="Feng Y."/>
            <person name="Halpern A.L."/>
            <person name="Hillier L.W."/>
            <person name="Huang X."/>
            <person name="Minx P."/>
            <person name="Nelson J.O."/>
            <person name="Pepin K.H."/>
            <person name="Qin X."/>
            <person name="Sutton G.G."/>
            <person name="Venter E."/>
            <person name="Walenz B.P."/>
            <person name="Wallis J.W."/>
            <person name="Worley K.C."/>
            <person name="Yang S.-P."/>
            <person name="Jones S.M."/>
            <person name="Marra M.A."/>
            <person name="Rocchi M."/>
            <person name="Schein J.E."/>
            <person name="Baertsch R."/>
            <person name="Clarke L."/>
            <person name="Csuros M."/>
            <person name="Glasscock J."/>
            <person name="Harris R.A."/>
            <person name="Havlak P."/>
            <person name="Jackson A.R."/>
            <person name="Jiang H."/>
            <person name="Liu Y."/>
            <person name="Messina D.N."/>
            <person name="Shen Y."/>
            <person name="Song H.X.-Z."/>
            <person name="Wylie T."/>
            <person name="Zhang L."/>
            <person name="Birney E."/>
            <person name="Han K."/>
            <person name="Konkel M.K."/>
            <person name="Lee J."/>
            <person name="Smit A.F.A."/>
            <person name="Ullmer B."/>
            <person name="Wang H."/>
            <person name="Xing J."/>
            <person name="Burhans R."/>
            <person name="Cheng Z."/>
            <person name="Karro J.E."/>
            <person name="Ma J."/>
            <person name="Raney B."/>
            <person name="She X."/>
            <person name="Cox M.J."/>
            <person name="Demuth J.P."/>
            <person name="Dumas L.J."/>
            <person name="Han S.-G."/>
            <person name="Hopkins J."/>
            <person name="Karimpour-Fard A."/>
            <person name="Kim Y.H."/>
            <person name="Pollack J.R."/>
            <person name="Vinar T."/>
            <person name="Addo-Quaye C."/>
            <person name="Degenhardt J."/>
            <person name="Denby A."/>
            <person name="Hubisz M.J."/>
            <person name="Indap A."/>
            <person name="Kosiol C."/>
            <person name="Lahn B.T."/>
            <person name="Lawson H.A."/>
            <person name="Marklein A."/>
            <person name="Nielsen R."/>
            <person name="Vallender E.J."/>
            <person name="Clark A.G."/>
            <person name="Ferguson B."/>
            <person name="Hernandez R.D."/>
            <person name="Hirani K."/>
            <person name="Kehrer-Sawatzki H."/>
            <person name="Kolb J."/>
            <person name="Patil S."/>
            <person name="Pu L.-L."/>
            <person name="Ren Y."/>
            <person name="Smith D.G."/>
            <person name="Wheeler D.A."/>
            <person name="Schenck I."/>
            <person name="Ball E.V."/>
            <person name="Chen R."/>
            <person name="Cooper D.N."/>
            <person name="Giardine B."/>
            <person name="Hsu F."/>
            <person name="Kent W.J."/>
            <person name="Lesk A."/>
            <person name="Nelson D.L."/>
            <person name="O'brien W.E."/>
            <person name="Pruefer K."/>
            <person name="Stenson P.D."/>
            <person name="Wallace J.C."/>
            <person name="Ke H."/>
            <person name="Liu X.-M."/>
            <person name="Wang P."/>
            <person name="Xiang A.P."/>
            <person name="Yang F."/>
            <person name="Barber G.P."/>
            <person name="Haussler D."/>
            <person name="Karolchik D."/>
            <person name="Kern A.D."/>
            <person name="Kuhn R.M."/>
            <person name="Smith K.E."/>
            <person name="Zwieg A.S."/>
        </authorList>
    </citation>
    <scope>NUCLEOTIDE SEQUENCE [LARGE SCALE GENOMIC DNA]</scope>
    <source>
        <strain evidence="2">17573</strain>
    </source>
</reference>
<dbReference type="PANTHER" id="PTHR46254:SF3">
    <property type="entry name" value="SECRETED PROTEIN"/>
    <property type="match status" value="1"/>
</dbReference>
<dbReference type="PANTHER" id="PTHR46254">
    <property type="entry name" value="PROTEIN GVQW1-RELATED"/>
    <property type="match status" value="1"/>
</dbReference>
<sequence>DVESHSVTQAGVQWHDLSSLQPLPPGFIPFSCLSLLSSWDYRHAPPRLANFCFLIDTGFHHVGQAGLELLTPSDPPASDSQSARITGTSHCACPSSVLFKSPTPGRHSALSRPTWEQGKAGPLHQLQGAVILSVPRRQHGTFQSQVFCQCGSLMSLHPAGDTVMLF</sequence>
<reference evidence="1" key="2">
    <citation type="submission" date="2019-01" db="EMBL/GenBank/DDBJ databases">
        <authorList>
            <person name="Graves T."/>
            <person name="Eichler E.E."/>
            <person name="Wilson R.K."/>
        </authorList>
    </citation>
    <scope>NUCLEOTIDE SEQUENCE [LARGE SCALE GENOMIC DNA]</scope>
    <source>
        <strain evidence="1">17573</strain>
    </source>
</reference>
<dbReference type="GeneTree" id="ENSGT00940000167556"/>
<keyword evidence="2" id="KW-1185">Reference proteome</keyword>
<dbReference type="Proteomes" id="UP000006718">
    <property type="component" value="Chromosome 10"/>
</dbReference>
<dbReference type="AlphaFoldDB" id="A0A5F8AA69"/>
<organism evidence="1 2">
    <name type="scientific">Macaca mulatta</name>
    <name type="common">Rhesus macaque</name>
    <dbReference type="NCBI Taxonomy" id="9544"/>
    <lineage>
        <taxon>Eukaryota</taxon>
        <taxon>Metazoa</taxon>
        <taxon>Chordata</taxon>
        <taxon>Craniata</taxon>
        <taxon>Vertebrata</taxon>
        <taxon>Euteleostomi</taxon>
        <taxon>Mammalia</taxon>
        <taxon>Eutheria</taxon>
        <taxon>Euarchontoglires</taxon>
        <taxon>Primates</taxon>
        <taxon>Haplorrhini</taxon>
        <taxon>Catarrhini</taxon>
        <taxon>Cercopithecidae</taxon>
        <taxon>Cercopithecinae</taxon>
        <taxon>Macaca</taxon>
    </lineage>
</organism>
<evidence type="ECO:0000313" key="1">
    <source>
        <dbReference type="Ensembl" id="ENSMMUP00000073814.1"/>
    </source>
</evidence>
<dbReference type="VEuPathDB" id="HostDB:ENSMMUG00000061539"/>
<dbReference type="Ensembl" id="ENSMMUT00000086177.1">
    <property type="protein sequence ID" value="ENSMMUP00000073814.1"/>
    <property type="gene ID" value="ENSMMUG00000061539.1"/>
</dbReference>
<evidence type="ECO:0000313" key="2">
    <source>
        <dbReference type="Proteomes" id="UP000006718"/>
    </source>
</evidence>
<dbReference type="InParanoid" id="A0A5F8AA69"/>
<dbReference type="PRINTS" id="PR02045">
    <property type="entry name" value="F138DOMAIN"/>
</dbReference>
<dbReference type="Bgee" id="ENSMMUG00000061539">
    <property type="expression patterns" value="Expressed in skeletal muscle tissue and 17 other cell types or tissues"/>
</dbReference>
<reference evidence="1" key="4">
    <citation type="submission" date="2025-09" db="UniProtKB">
        <authorList>
            <consortium name="Ensembl"/>
        </authorList>
    </citation>
    <scope>IDENTIFICATION</scope>
    <source>
        <strain evidence="1">17573</strain>
    </source>
</reference>
<name>A0A5F8AA69_MACMU</name>
<accession>A0A5F8AA69</accession>
<protein>
    <submittedName>
        <fullName evidence="1">Uncharacterized protein</fullName>
    </submittedName>
</protein>
<proteinExistence type="predicted"/>
<reference evidence="1" key="3">
    <citation type="submission" date="2025-08" db="UniProtKB">
        <authorList>
            <consortium name="Ensembl"/>
        </authorList>
    </citation>
    <scope>IDENTIFICATION</scope>
    <source>
        <strain evidence="1">17573</strain>
    </source>
</reference>